<name>C7P5F8_METFA</name>
<keyword evidence="9 12" id="KW-0368">Histidine biosynthesis</keyword>
<dbReference type="InterPro" id="IPR006062">
    <property type="entry name" value="His_biosynth"/>
</dbReference>
<evidence type="ECO:0000256" key="8">
    <source>
        <dbReference type="ARBA" id="ARBA00022605"/>
    </source>
</evidence>
<feature type="active site" description="Proton donor" evidence="12">
    <location>
        <position position="129"/>
    </location>
</feature>
<dbReference type="NCBIfam" id="TIGR00007">
    <property type="entry name" value="1-(5-phosphoribosyl)-5-[(5-phosphoribosylamino)methylideneamino]imidazole-4-carboxamide isomerase"/>
    <property type="match status" value="1"/>
</dbReference>
<dbReference type="InterPro" id="IPR044524">
    <property type="entry name" value="Isoase_HisA-like"/>
</dbReference>
<dbReference type="GeneID" id="8366239"/>
<dbReference type="GO" id="GO:0005737">
    <property type="term" value="C:cytoplasm"/>
    <property type="evidence" value="ECO:0007669"/>
    <property type="project" value="UniProtKB-SubCell"/>
</dbReference>
<protein>
    <recommendedName>
        <fullName evidence="6 12">1-(5-phosphoribosyl)-5-[(5-phosphoribosylamino)methylideneamino] imidazole-4-carboxamide isomerase</fullName>
        <ecNumber evidence="5 12">5.3.1.16</ecNumber>
    </recommendedName>
    <alternativeName>
        <fullName evidence="11 12">Phosphoribosylformimino-5-aminoimidazole carboxamide ribotide isomerase</fullName>
    </alternativeName>
</protein>
<dbReference type="RefSeq" id="WP_015792069.1">
    <property type="nucleotide sequence ID" value="NC_013156.1"/>
</dbReference>
<keyword evidence="16" id="KW-1185">Reference proteome</keyword>
<comment type="catalytic activity">
    <reaction evidence="1 12 14">
        <text>1-(5-phospho-beta-D-ribosyl)-5-[(5-phospho-beta-D-ribosylamino)methylideneamino]imidazole-4-carboxamide = 5-[(5-phospho-1-deoxy-D-ribulos-1-ylimino)methylamino]-1-(5-phospho-beta-D-ribosyl)imidazole-4-carboxamide</text>
        <dbReference type="Rhea" id="RHEA:15469"/>
        <dbReference type="ChEBI" id="CHEBI:58435"/>
        <dbReference type="ChEBI" id="CHEBI:58525"/>
        <dbReference type="EC" id="5.3.1.16"/>
    </reaction>
</comment>
<dbReference type="Pfam" id="PF00977">
    <property type="entry name" value="His_biosynth"/>
    <property type="match status" value="1"/>
</dbReference>
<evidence type="ECO:0000256" key="14">
    <source>
        <dbReference type="RuleBase" id="RU003658"/>
    </source>
</evidence>
<keyword evidence="7 12" id="KW-0963">Cytoplasm</keyword>
<evidence type="ECO:0000256" key="3">
    <source>
        <dbReference type="ARBA" id="ARBA00005133"/>
    </source>
</evidence>
<dbReference type="HOGENOM" id="CLU_048577_1_1_2"/>
<dbReference type="UniPathway" id="UPA00031">
    <property type="reaction ID" value="UER00009"/>
</dbReference>
<dbReference type="STRING" id="573064.Mefer_1533"/>
<dbReference type="GO" id="GO:0000105">
    <property type="term" value="P:L-histidine biosynthetic process"/>
    <property type="evidence" value="ECO:0007669"/>
    <property type="project" value="UniProtKB-UniRule"/>
</dbReference>
<accession>C7P5F8</accession>
<dbReference type="InterPro" id="IPR011060">
    <property type="entry name" value="RibuloseP-bd_barrel"/>
</dbReference>
<dbReference type="EC" id="5.3.1.16" evidence="5 12"/>
<evidence type="ECO:0000313" key="15">
    <source>
        <dbReference type="EMBL" id="ACV25336.1"/>
    </source>
</evidence>
<evidence type="ECO:0000256" key="9">
    <source>
        <dbReference type="ARBA" id="ARBA00023102"/>
    </source>
</evidence>
<dbReference type="InterPro" id="IPR006063">
    <property type="entry name" value="HisA_bact_arch"/>
</dbReference>
<evidence type="ECO:0000256" key="1">
    <source>
        <dbReference type="ARBA" id="ARBA00000901"/>
    </source>
</evidence>
<organism evidence="15 16">
    <name type="scientific">Methanocaldococcus fervens (strain DSM 4213 / JCM 15782 / AG86)</name>
    <name type="common">Methanococcus fervens</name>
    <dbReference type="NCBI Taxonomy" id="573064"/>
    <lineage>
        <taxon>Archaea</taxon>
        <taxon>Methanobacteriati</taxon>
        <taxon>Methanobacteriota</taxon>
        <taxon>Methanomada group</taxon>
        <taxon>Methanococci</taxon>
        <taxon>Methanococcales</taxon>
        <taxon>Methanocaldococcaceae</taxon>
        <taxon>Methanocaldococcus</taxon>
    </lineage>
</organism>
<evidence type="ECO:0000256" key="5">
    <source>
        <dbReference type="ARBA" id="ARBA00012550"/>
    </source>
</evidence>
<dbReference type="AlphaFoldDB" id="C7P5F8"/>
<sequence length="237" mass="26084">MLIIPAVDLKDKKCVQLIQGDPNKKHLEIDNPVEVAKKFVEDGAEYLHIVDLDAALGTGNNRDVIKNIINEINVPVEVGGGIRSLDVAKELIDMGVDRVIVGTKAILEPKFIDDLNKEIGKDKIVLAVECKEGKVAIKGWKEKIDKTPIEVIKDFEDKVGYILFTNVDVEGLLKGINVEIIKEIIDKTDIPIIYSGGVTSMDDIKALKELDIYGVVIGSALYKGLIDLKEAIKISKK</sequence>
<dbReference type="OrthoDB" id="52866at2157"/>
<dbReference type="PANTHER" id="PTHR43090:SF7">
    <property type="entry name" value="1-(5-PHOSPHORIBOSYL)-5-[(5-PHOSPHORIBOSYLAMINO)METHYLIDENEAMINO] IMIDAZOLE-4-CARBOXAMIDE ISOMERASE"/>
    <property type="match status" value="1"/>
</dbReference>
<reference evidence="15" key="1">
    <citation type="submission" date="2009-08" db="EMBL/GenBank/DDBJ databases">
        <title>Complete sequence of chromosome of Methanocaldococcus fervens AG86.</title>
        <authorList>
            <consortium name="US DOE Joint Genome Institute"/>
            <person name="Lucas S."/>
            <person name="Copeland A."/>
            <person name="Lapidus A."/>
            <person name="Glavina del Rio T."/>
            <person name="Tice H."/>
            <person name="Bruce D."/>
            <person name="Goodwin L."/>
            <person name="Pitluck S."/>
            <person name="Chertkov O."/>
            <person name="Detter J.C."/>
            <person name="Han C."/>
            <person name="Tapia R."/>
            <person name="Larimer F."/>
            <person name="Land M."/>
            <person name="Hauser L."/>
            <person name="Kyrpides N."/>
            <person name="Ovchinnikova G."/>
            <person name="Lupa-Sieprawska M."/>
            <person name="Whitman W.B."/>
        </authorList>
    </citation>
    <scope>NUCLEOTIDE SEQUENCE [LARGE SCALE GENOMIC DNA]</scope>
    <source>
        <strain evidence="15">AG86</strain>
    </source>
</reference>
<keyword evidence="8 12" id="KW-0028">Amino-acid biosynthesis</keyword>
<dbReference type="Gene3D" id="3.20.20.70">
    <property type="entry name" value="Aldolase class I"/>
    <property type="match status" value="1"/>
</dbReference>
<dbReference type="GO" id="GO:0003949">
    <property type="term" value="F:1-(5-phosphoribosyl)-5-[(5-phosphoribosylamino)methylideneamino]imidazole-4-carboxamide isomerase activity"/>
    <property type="evidence" value="ECO:0007669"/>
    <property type="project" value="UniProtKB-UniRule"/>
</dbReference>
<dbReference type="EMBL" id="CP001696">
    <property type="protein sequence ID" value="ACV25336.1"/>
    <property type="molecule type" value="Genomic_DNA"/>
</dbReference>
<evidence type="ECO:0000256" key="12">
    <source>
        <dbReference type="HAMAP-Rule" id="MF_01014"/>
    </source>
</evidence>
<dbReference type="GO" id="GO:0000162">
    <property type="term" value="P:L-tryptophan biosynthetic process"/>
    <property type="evidence" value="ECO:0007669"/>
    <property type="project" value="TreeGrafter"/>
</dbReference>
<dbReference type="KEGG" id="mfe:Mefer_1533"/>
<dbReference type="eggNOG" id="arCOG00618">
    <property type="taxonomic scope" value="Archaea"/>
</dbReference>
<evidence type="ECO:0000256" key="13">
    <source>
        <dbReference type="RuleBase" id="RU003657"/>
    </source>
</evidence>
<dbReference type="FunFam" id="3.20.20.70:FF:000009">
    <property type="entry name" value="1-(5-phosphoribosyl)-5-[(5-phosphoribosylamino)methylideneamino] imidazole-4-carboxamide isomerase"/>
    <property type="match status" value="1"/>
</dbReference>
<comment type="similarity">
    <text evidence="4 12 13">Belongs to the HisA/HisF family.</text>
</comment>
<dbReference type="PANTHER" id="PTHR43090">
    <property type="entry name" value="1-(5-PHOSPHORIBOSYL)-5-[(5-PHOSPHORIBOSYLAMINO)METHYLIDENEAMINO] IMIDAZOLE-4-CARBOXAMIDE ISOMERASE"/>
    <property type="match status" value="1"/>
</dbReference>
<dbReference type="SUPFAM" id="SSF51366">
    <property type="entry name" value="Ribulose-phoshate binding barrel"/>
    <property type="match status" value="1"/>
</dbReference>
<dbReference type="CDD" id="cd04732">
    <property type="entry name" value="HisA"/>
    <property type="match status" value="1"/>
</dbReference>
<comment type="subcellular location">
    <subcellularLocation>
        <location evidence="2 12 14">Cytoplasm</location>
    </subcellularLocation>
</comment>
<evidence type="ECO:0000313" key="16">
    <source>
        <dbReference type="Proteomes" id="UP000001495"/>
    </source>
</evidence>
<evidence type="ECO:0000256" key="6">
    <source>
        <dbReference type="ARBA" id="ARBA00018464"/>
    </source>
</evidence>
<feature type="active site" description="Proton acceptor" evidence="12">
    <location>
        <position position="8"/>
    </location>
</feature>
<evidence type="ECO:0000256" key="7">
    <source>
        <dbReference type="ARBA" id="ARBA00022490"/>
    </source>
</evidence>
<keyword evidence="10 12" id="KW-0413">Isomerase</keyword>
<comment type="pathway">
    <text evidence="3 12 14">Amino-acid biosynthesis; L-histidine biosynthesis; L-histidine from 5-phospho-alpha-D-ribose 1-diphosphate: step 4/9.</text>
</comment>
<proteinExistence type="inferred from homology"/>
<gene>
    <name evidence="12" type="primary">hisA</name>
    <name evidence="15" type="ordered locus">Mefer_1533</name>
</gene>
<dbReference type="NCBIfam" id="NF010112">
    <property type="entry name" value="PRK13585.1"/>
    <property type="match status" value="1"/>
</dbReference>
<dbReference type="InterPro" id="IPR013785">
    <property type="entry name" value="Aldolase_TIM"/>
</dbReference>
<evidence type="ECO:0000256" key="4">
    <source>
        <dbReference type="ARBA" id="ARBA00009667"/>
    </source>
</evidence>
<evidence type="ECO:0000256" key="11">
    <source>
        <dbReference type="ARBA" id="ARBA00030547"/>
    </source>
</evidence>
<evidence type="ECO:0000256" key="2">
    <source>
        <dbReference type="ARBA" id="ARBA00004496"/>
    </source>
</evidence>
<dbReference type="Proteomes" id="UP000001495">
    <property type="component" value="Chromosome"/>
</dbReference>
<dbReference type="InterPro" id="IPR023016">
    <property type="entry name" value="HisA/PriA"/>
</dbReference>
<dbReference type="HAMAP" id="MF_01014">
    <property type="entry name" value="HisA"/>
    <property type="match status" value="1"/>
</dbReference>
<evidence type="ECO:0000256" key="10">
    <source>
        <dbReference type="ARBA" id="ARBA00023235"/>
    </source>
</evidence>